<reference evidence="2" key="1">
    <citation type="submission" date="2020-06" db="EMBL/GenBank/DDBJ databases">
        <title>A chromosome-scale genome assembly of Talaromyces rugulosus W13939.</title>
        <authorList>
            <person name="Wang B."/>
            <person name="Guo L."/>
            <person name="Ye K."/>
            <person name="Wang L."/>
        </authorList>
    </citation>
    <scope>NUCLEOTIDE SEQUENCE [LARGE SCALE GENOMIC DNA]</scope>
    <source>
        <strain evidence="2">W13939</strain>
    </source>
</reference>
<dbReference type="EMBL" id="CP055901">
    <property type="protein sequence ID" value="QKX60065.1"/>
    <property type="molecule type" value="Genomic_DNA"/>
</dbReference>
<name>A0A7H8R372_TALRU</name>
<dbReference type="KEGG" id="trg:TRUGW13939_07207"/>
<sequence length="302" mass="33814">MSQPTVPPLPQIFNFLQLAAQNPTQYGGNAADAPELTRILQEIRDLSIPNGAQHSAQGLEPYQSIARANNPTWNARPDLRPKISKFRIVKHTHWGKAYWSPVDLLGLFFSRLEPAPLGATVRTFFLPMTALFGRWAFQLVGHYAGMQSCMWKIQDNGPAQFFLGASIVGYDADIPTCGNWRRVIQKARYSLLPNESLFLRDWSFANSPHGPIHPKDDYPLGNCAELYPYLHLLRGVDESNKNVYGIALKKKGVRSPSYNDTLQGSVWQNVQWPCVKCRELIHIQEGVLANFAPYAGSKGAPP</sequence>
<dbReference type="RefSeq" id="XP_035346242.1">
    <property type="nucleotide sequence ID" value="XM_035490349.1"/>
</dbReference>
<gene>
    <name evidence="1" type="ORF">TRUGW13939_07207</name>
</gene>
<organism evidence="1 2">
    <name type="scientific">Talaromyces rugulosus</name>
    <name type="common">Penicillium rugulosum</name>
    <dbReference type="NCBI Taxonomy" id="121627"/>
    <lineage>
        <taxon>Eukaryota</taxon>
        <taxon>Fungi</taxon>
        <taxon>Dikarya</taxon>
        <taxon>Ascomycota</taxon>
        <taxon>Pezizomycotina</taxon>
        <taxon>Eurotiomycetes</taxon>
        <taxon>Eurotiomycetidae</taxon>
        <taxon>Eurotiales</taxon>
        <taxon>Trichocomaceae</taxon>
        <taxon>Talaromyces</taxon>
        <taxon>Talaromyces sect. Islandici</taxon>
    </lineage>
</organism>
<proteinExistence type="predicted"/>
<evidence type="ECO:0000313" key="2">
    <source>
        <dbReference type="Proteomes" id="UP000509510"/>
    </source>
</evidence>
<accession>A0A7H8R372</accession>
<protein>
    <submittedName>
        <fullName evidence="1">Uncharacterized protein</fullName>
    </submittedName>
</protein>
<keyword evidence="2" id="KW-1185">Reference proteome</keyword>
<dbReference type="AlphaFoldDB" id="A0A7H8R372"/>
<dbReference type="OrthoDB" id="5350472at2759"/>
<evidence type="ECO:0000313" key="1">
    <source>
        <dbReference type="EMBL" id="QKX60065.1"/>
    </source>
</evidence>
<dbReference type="Proteomes" id="UP000509510">
    <property type="component" value="Chromosome IV"/>
</dbReference>
<dbReference type="GeneID" id="55994700"/>